<dbReference type="PROSITE" id="PS50005">
    <property type="entry name" value="TPR"/>
    <property type="match status" value="1"/>
</dbReference>
<keyword evidence="1" id="KW-0802">TPR repeat</keyword>
<dbReference type="Gene3D" id="2.170.270.10">
    <property type="entry name" value="SET domain"/>
    <property type="match status" value="1"/>
</dbReference>
<evidence type="ECO:0000256" key="1">
    <source>
        <dbReference type="PROSITE-ProRule" id="PRU00339"/>
    </source>
</evidence>
<evidence type="ECO:0000313" key="4">
    <source>
        <dbReference type="EMBL" id="CAD8233557.1"/>
    </source>
</evidence>
<feature type="region of interest" description="Disordered" evidence="2">
    <location>
        <begin position="417"/>
        <end position="439"/>
    </location>
</feature>
<dbReference type="InterPro" id="IPR011990">
    <property type="entry name" value="TPR-like_helical_dom_sf"/>
</dbReference>
<dbReference type="EMBL" id="HBDY01005041">
    <property type="protein sequence ID" value="CAD8233557.1"/>
    <property type="molecule type" value="Transcribed_RNA"/>
</dbReference>
<dbReference type="Pfam" id="PF00856">
    <property type="entry name" value="SET"/>
    <property type="match status" value="1"/>
</dbReference>
<dbReference type="InterPro" id="IPR046341">
    <property type="entry name" value="SET_dom_sf"/>
</dbReference>
<name>A0A7R9XXS3_MICPS</name>
<feature type="repeat" description="TPR" evidence="1">
    <location>
        <begin position="119"/>
        <end position="152"/>
    </location>
</feature>
<evidence type="ECO:0000259" key="3">
    <source>
        <dbReference type="PROSITE" id="PS50280"/>
    </source>
</evidence>
<sequence>MATPVGIVNSLPERKVRAKKKDQPHASNADDALDTHPLSDDVPGAPGTPGLGSAREQGNDLFRAGNYAGAVAKYDEAIAANANDAAALANRAECYLRCRQFHLALADATRAYAADANHVKALYKRAMALNGMGRYAEAIKTLKTLAELAPEDDAAAHALMECEHLQAQAFTGTFEVPALLFGRQATSFRRCADYVGPIKIARGGAVAHGRGLVTTRDVVAGELLCVSSPLAVAPLATGGGAEMGLIRGLVGAASRNPEDLRLILALPASAKDDPATAPVPDMSLFRRHLRRGDEVEANSEVPSQELFATHSKNVVTTSAIRNEKSVGVYPLMSFANHSCAPNACKLLIGHTMFTRAARDLVAGEEVCVKYFDVTAPKSERNAVAKRWGFECACARCGMEAIGEVSANRATKAAAKAAASARETAKKDPKNKKTGGDRDGDRAAAIAAAAAMEKIEVKDVASLIAVCRAKSKALHDDIARALAEWKRTKGKSPAPDPNQLVELATWFETACDGMGLSPTRAAWARGSVLQLYANIGHCFTASGQLEARAELLDKVSDTIALLDPGSFEHCKQVAAAVGNARRAFGGPDAKRLVDAAEAKAAAVHAIRYGCGGTASEEDVAVALELVKRTEHSNEESQGEFCEA</sequence>
<dbReference type="InterPro" id="IPR001214">
    <property type="entry name" value="SET_dom"/>
</dbReference>
<dbReference type="SMART" id="SM00028">
    <property type="entry name" value="TPR"/>
    <property type="match status" value="3"/>
</dbReference>
<feature type="domain" description="SET" evidence="3">
    <location>
        <begin position="196"/>
        <end position="371"/>
    </location>
</feature>
<dbReference type="SMART" id="SM00317">
    <property type="entry name" value="SET"/>
    <property type="match status" value="1"/>
</dbReference>
<dbReference type="PANTHER" id="PTHR47643">
    <property type="entry name" value="TPR DOMAIN PROTEIN (AFU_ORTHOLOGUE AFUA_5G12710)"/>
    <property type="match status" value="1"/>
</dbReference>
<dbReference type="CDD" id="cd20071">
    <property type="entry name" value="SET_SMYD"/>
    <property type="match status" value="1"/>
</dbReference>
<proteinExistence type="predicted"/>
<gene>
    <name evidence="4" type="ORF">MPUS1402_LOCUS3834</name>
</gene>
<dbReference type="SUPFAM" id="SSF48452">
    <property type="entry name" value="TPR-like"/>
    <property type="match status" value="1"/>
</dbReference>
<organism evidence="4">
    <name type="scientific">Micromonas pusilla</name>
    <name type="common">Picoplanktonic green alga</name>
    <name type="synonym">Chromulina pusilla</name>
    <dbReference type="NCBI Taxonomy" id="38833"/>
    <lineage>
        <taxon>Eukaryota</taxon>
        <taxon>Viridiplantae</taxon>
        <taxon>Chlorophyta</taxon>
        <taxon>Mamiellophyceae</taxon>
        <taxon>Mamiellales</taxon>
        <taxon>Mamiellaceae</taxon>
        <taxon>Micromonas</taxon>
    </lineage>
</organism>
<feature type="region of interest" description="Disordered" evidence="2">
    <location>
        <begin position="1"/>
        <end position="56"/>
    </location>
</feature>
<dbReference type="PROSITE" id="PS50280">
    <property type="entry name" value="SET"/>
    <property type="match status" value="1"/>
</dbReference>
<dbReference type="InterPro" id="IPR019734">
    <property type="entry name" value="TPR_rpt"/>
</dbReference>
<dbReference type="Gene3D" id="1.25.40.10">
    <property type="entry name" value="Tetratricopeptide repeat domain"/>
    <property type="match status" value="1"/>
</dbReference>
<dbReference type="AlphaFoldDB" id="A0A7R9XXS3"/>
<dbReference type="InterPro" id="IPR053209">
    <property type="entry name" value="Gramillin-biosynth_MTr"/>
</dbReference>
<evidence type="ECO:0000256" key="2">
    <source>
        <dbReference type="SAM" id="MobiDB-lite"/>
    </source>
</evidence>
<dbReference type="SUPFAM" id="SSF82199">
    <property type="entry name" value="SET domain"/>
    <property type="match status" value="1"/>
</dbReference>
<protein>
    <recommendedName>
        <fullName evidence="3">SET domain-containing protein</fullName>
    </recommendedName>
</protein>
<reference evidence="4" key="1">
    <citation type="submission" date="2021-01" db="EMBL/GenBank/DDBJ databases">
        <authorList>
            <person name="Corre E."/>
            <person name="Pelletier E."/>
            <person name="Niang G."/>
            <person name="Scheremetjew M."/>
            <person name="Finn R."/>
            <person name="Kale V."/>
            <person name="Holt S."/>
            <person name="Cochrane G."/>
            <person name="Meng A."/>
            <person name="Brown T."/>
            <person name="Cohen L."/>
        </authorList>
    </citation>
    <scope>NUCLEOTIDE SEQUENCE</scope>
    <source>
        <strain evidence="4">RCC1614</strain>
    </source>
</reference>
<dbReference type="PANTHER" id="PTHR47643:SF2">
    <property type="entry name" value="TPR DOMAIN PROTEIN (AFU_ORTHOLOGUE AFUA_5G12710)"/>
    <property type="match status" value="1"/>
</dbReference>
<accession>A0A7R9XXS3</accession>